<gene>
    <name evidence="4" type="ORF">SAMN04488579_11843</name>
</gene>
<evidence type="ECO:0000256" key="3">
    <source>
        <dbReference type="NCBIfam" id="TIGR00126"/>
    </source>
</evidence>
<dbReference type="Proteomes" id="UP000199652">
    <property type="component" value="Unassembled WGS sequence"/>
</dbReference>
<evidence type="ECO:0000256" key="2">
    <source>
        <dbReference type="ARBA" id="ARBA00023270"/>
    </source>
</evidence>
<dbReference type="EMBL" id="FNOU01000018">
    <property type="protein sequence ID" value="SDY16618.1"/>
    <property type="molecule type" value="Genomic_DNA"/>
</dbReference>
<dbReference type="InterPro" id="IPR002915">
    <property type="entry name" value="DeoC/FbaB/LacD_aldolase"/>
</dbReference>
<dbReference type="SMART" id="SM01133">
    <property type="entry name" value="DeoC"/>
    <property type="match status" value="1"/>
</dbReference>
<protein>
    <recommendedName>
        <fullName evidence="3">Deoxyribose-phosphate aldolase</fullName>
        <ecNumber evidence="3">4.1.2.4</ecNumber>
    </recommendedName>
</protein>
<dbReference type="PANTHER" id="PTHR10889">
    <property type="entry name" value="DEOXYRIBOSE-PHOSPHATE ALDOLASE"/>
    <property type="match status" value="1"/>
</dbReference>
<dbReference type="SUPFAM" id="SSF51569">
    <property type="entry name" value="Aldolase"/>
    <property type="match status" value="1"/>
</dbReference>
<dbReference type="GO" id="GO:0016052">
    <property type="term" value="P:carbohydrate catabolic process"/>
    <property type="evidence" value="ECO:0007669"/>
    <property type="project" value="TreeGrafter"/>
</dbReference>
<accession>A0A1H3HP99</accession>
<dbReference type="Pfam" id="PF01791">
    <property type="entry name" value="DeoC"/>
    <property type="match status" value="1"/>
</dbReference>
<evidence type="ECO:0000256" key="1">
    <source>
        <dbReference type="ARBA" id="ARBA00022490"/>
    </source>
</evidence>
<dbReference type="EC" id="4.1.2.4" evidence="3"/>
<dbReference type="NCBIfam" id="TIGR00126">
    <property type="entry name" value="deoC"/>
    <property type="match status" value="1"/>
</dbReference>
<dbReference type="InterPro" id="IPR013785">
    <property type="entry name" value="Aldolase_TIM"/>
</dbReference>
<keyword evidence="1" id="KW-0963">Cytoplasm</keyword>
<reference evidence="5" key="1">
    <citation type="submission" date="2016-10" db="EMBL/GenBank/DDBJ databases">
        <authorList>
            <person name="Varghese N."/>
            <person name="Submissions S."/>
        </authorList>
    </citation>
    <scope>NUCLEOTIDE SEQUENCE [LARGE SCALE GENOMIC DNA]</scope>
    <source>
        <strain evidence="5">VPI 5359</strain>
    </source>
</reference>
<dbReference type="AlphaFoldDB" id="A0A1H3HP99"/>
<dbReference type="GO" id="GO:0005737">
    <property type="term" value="C:cytoplasm"/>
    <property type="evidence" value="ECO:0007669"/>
    <property type="project" value="InterPro"/>
</dbReference>
<dbReference type="PANTHER" id="PTHR10889:SF1">
    <property type="entry name" value="DEOXYRIBOSE-PHOSPHATE ALDOLASE"/>
    <property type="match status" value="1"/>
</dbReference>
<organism evidence="4 5">
    <name type="scientific">Eubacterium barkeri</name>
    <name type="common">Clostridium barkeri</name>
    <dbReference type="NCBI Taxonomy" id="1528"/>
    <lineage>
        <taxon>Bacteria</taxon>
        <taxon>Bacillati</taxon>
        <taxon>Bacillota</taxon>
        <taxon>Clostridia</taxon>
        <taxon>Eubacteriales</taxon>
        <taxon>Eubacteriaceae</taxon>
        <taxon>Eubacterium</taxon>
    </lineage>
</organism>
<dbReference type="GO" id="GO:0004139">
    <property type="term" value="F:deoxyribose-phosphate aldolase activity"/>
    <property type="evidence" value="ECO:0007669"/>
    <property type="project" value="UniProtKB-UniRule"/>
</dbReference>
<dbReference type="STRING" id="1528.SAMN04488579_11843"/>
<dbReference type="GO" id="GO:0009264">
    <property type="term" value="P:deoxyribonucleotide catabolic process"/>
    <property type="evidence" value="ECO:0007669"/>
    <property type="project" value="UniProtKB-UniRule"/>
</dbReference>
<keyword evidence="2" id="KW-0704">Schiff base</keyword>
<dbReference type="OrthoDB" id="9778711at2"/>
<evidence type="ECO:0000313" key="5">
    <source>
        <dbReference type="Proteomes" id="UP000199652"/>
    </source>
</evidence>
<name>A0A1H3HP99_EUBBA</name>
<dbReference type="InterPro" id="IPR011343">
    <property type="entry name" value="DeoC"/>
</dbReference>
<sequence length="239" mass="26537">MIDFTKMTKWDMGKCFDYAILPKDTTEETIRKECKVAIQYNCKAFCFSSSYWTKVVAEELKGTDLLVGAGIGFPFGQQSSAVKAFETEEAVRMGATVLDNCMNVGALKDKKYDEILQEFKDYKKAAGPAMTKMIIEAEMLTDEEIATACKLIAEAEIDWAKSSSGQYNGMSLEQVRVMVETLKDSDTKVKVSGVKFPRPQNAYAFLLAGAELIGSRSAPEIIEALDTMRAIKMIPEYEG</sequence>
<keyword evidence="5" id="KW-1185">Reference proteome</keyword>
<proteinExistence type="predicted"/>
<dbReference type="Gene3D" id="3.20.20.70">
    <property type="entry name" value="Aldolase class I"/>
    <property type="match status" value="1"/>
</dbReference>
<evidence type="ECO:0000313" key="4">
    <source>
        <dbReference type="EMBL" id="SDY16618.1"/>
    </source>
</evidence>
<dbReference type="RefSeq" id="WP_090246222.1">
    <property type="nucleotide sequence ID" value="NZ_FNOU01000018.1"/>
</dbReference>